<name>A0A922MNS2_SPOEX</name>
<organism evidence="1 2">
    <name type="scientific">Spodoptera exigua</name>
    <name type="common">Beet armyworm</name>
    <name type="synonym">Noctua fulgens</name>
    <dbReference type="NCBI Taxonomy" id="7107"/>
    <lineage>
        <taxon>Eukaryota</taxon>
        <taxon>Metazoa</taxon>
        <taxon>Ecdysozoa</taxon>
        <taxon>Arthropoda</taxon>
        <taxon>Hexapoda</taxon>
        <taxon>Insecta</taxon>
        <taxon>Pterygota</taxon>
        <taxon>Neoptera</taxon>
        <taxon>Endopterygota</taxon>
        <taxon>Lepidoptera</taxon>
        <taxon>Glossata</taxon>
        <taxon>Ditrysia</taxon>
        <taxon>Noctuoidea</taxon>
        <taxon>Noctuidae</taxon>
        <taxon>Amphipyrinae</taxon>
        <taxon>Spodoptera</taxon>
    </lineage>
</organism>
<feature type="non-terminal residue" evidence="1">
    <location>
        <position position="1"/>
    </location>
</feature>
<accession>A0A922MNS2</accession>
<gene>
    <name evidence="1" type="ORF">HF086_018117</name>
</gene>
<proteinExistence type="predicted"/>
<sequence>IDFNDPITDKPANLANSAVLRMLEEEERNRRGGRPKLDPSQEWAIKKNMVHMSHPFDNYWPPDKSRMRSARSWDGQLNATGNVYSEFLKATKGTSAAW</sequence>
<dbReference type="AlphaFoldDB" id="A0A922MNS2"/>
<protein>
    <submittedName>
        <fullName evidence="1">Uncharacterized protein</fullName>
    </submittedName>
</protein>
<dbReference type="Proteomes" id="UP000814243">
    <property type="component" value="Unassembled WGS sequence"/>
</dbReference>
<reference evidence="1" key="1">
    <citation type="journal article" date="2021" name="G3 (Bethesda)">
        <title>Genome and transcriptome analysis of the beet armyworm Spodoptera exigua reveals targets for pest control. .</title>
        <authorList>
            <person name="Simon S."/>
            <person name="Breeschoten T."/>
            <person name="Jansen H.J."/>
            <person name="Dirks R.P."/>
            <person name="Schranz M.E."/>
            <person name="Ros V.I.D."/>
        </authorList>
    </citation>
    <scope>NUCLEOTIDE SEQUENCE</scope>
    <source>
        <strain evidence="1">TB_SE_WUR_2020</strain>
    </source>
</reference>
<comment type="caution">
    <text evidence="1">The sequence shown here is derived from an EMBL/GenBank/DDBJ whole genome shotgun (WGS) entry which is preliminary data.</text>
</comment>
<evidence type="ECO:0000313" key="2">
    <source>
        <dbReference type="Proteomes" id="UP000814243"/>
    </source>
</evidence>
<evidence type="ECO:0000313" key="1">
    <source>
        <dbReference type="EMBL" id="KAH9640451.1"/>
    </source>
</evidence>
<dbReference type="EMBL" id="JACEFF010000281">
    <property type="protein sequence ID" value="KAH9640451.1"/>
    <property type="molecule type" value="Genomic_DNA"/>
</dbReference>